<dbReference type="FunFam" id="3.20.20.100:FF:000002">
    <property type="entry name" value="2,5-diketo-D-gluconic acid reductase A"/>
    <property type="match status" value="1"/>
</dbReference>
<dbReference type="STRING" id="1122133.SAMN02745157_3589"/>
<dbReference type="Proteomes" id="UP000184485">
    <property type="component" value="Unassembled WGS sequence"/>
</dbReference>
<evidence type="ECO:0000256" key="6">
    <source>
        <dbReference type="PIRSR" id="PIRSR000097-2"/>
    </source>
</evidence>
<dbReference type="RefSeq" id="WP_244540273.1">
    <property type="nucleotide sequence ID" value="NZ_FQUP01000003.1"/>
</dbReference>
<evidence type="ECO:0000259" key="8">
    <source>
        <dbReference type="Pfam" id="PF00248"/>
    </source>
</evidence>
<dbReference type="GO" id="GO:1990002">
    <property type="term" value="F:methylglyoxal reductase (NADPH) (acetol producing) activity"/>
    <property type="evidence" value="ECO:0007669"/>
    <property type="project" value="TreeGrafter"/>
</dbReference>
<dbReference type="PIRSF" id="PIRSF000097">
    <property type="entry name" value="AKR"/>
    <property type="match status" value="1"/>
</dbReference>
<dbReference type="PANTHER" id="PTHR43827:SF3">
    <property type="entry name" value="NADP-DEPENDENT OXIDOREDUCTASE DOMAIN-CONTAINING PROTEIN"/>
    <property type="match status" value="1"/>
</dbReference>
<dbReference type="InterPro" id="IPR020471">
    <property type="entry name" value="AKR"/>
</dbReference>
<dbReference type="SUPFAM" id="SSF51430">
    <property type="entry name" value="NAD(P)-linked oxidoreductase"/>
    <property type="match status" value="1"/>
</dbReference>
<feature type="site" description="Lowers pKa of active site Tyr" evidence="7">
    <location>
        <position position="78"/>
    </location>
</feature>
<dbReference type="PANTHER" id="PTHR43827">
    <property type="entry name" value="2,5-DIKETO-D-GLUCONIC ACID REDUCTASE"/>
    <property type="match status" value="1"/>
</dbReference>
<evidence type="ECO:0000256" key="1">
    <source>
        <dbReference type="ARBA" id="ARBA00007905"/>
    </source>
</evidence>
<dbReference type="EMBL" id="FQUP01000003">
    <property type="protein sequence ID" value="SHG09663.1"/>
    <property type="molecule type" value="Genomic_DNA"/>
</dbReference>
<dbReference type="PRINTS" id="PR00069">
    <property type="entry name" value="ALDKETRDTASE"/>
</dbReference>
<evidence type="ECO:0000256" key="5">
    <source>
        <dbReference type="PIRSR" id="PIRSR000097-1"/>
    </source>
</evidence>
<dbReference type="InterPro" id="IPR036812">
    <property type="entry name" value="NAD(P)_OxRdtase_dom_sf"/>
</dbReference>
<organism evidence="9 10">
    <name type="scientific">Kaistia soli DSM 19436</name>
    <dbReference type="NCBI Taxonomy" id="1122133"/>
    <lineage>
        <taxon>Bacteria</taxon>
        <taxon>Pseudomonadati</taxon>
        <taxon>Pseudomonadota</taxon>
        <taxon>Alphaproteobacteria</taxon>
        <taxon>Hyphomicrobiales</taxon>
        <taxon>Kaistiaceae</taxon>
        <taxon>Kaistia</taxon>
    </lineage>
</organism>
<accession>A0A1M5H128</accession>
<proteinExistence type="inferred from homology"/>
<feature type="binding site" evidence="6">
    <location>
        <position position="111"/>
    </location>
    <ligand>
        <name>substrate</name>
    </ligand>
</feature>
<dbReference type="Gene3D" id="3.20.20.100">
    <property type="entry name" value="NADP-dependent oxidoreductase domain"/>
    <property type="match status" value="1"/>
</dbReference>
<evidence type="ECO:0000256" key="2">
    <source>
        <dbReference type="ARBA" id="ARBA00022857"/>
    </source>
</evidence>
<evidence type="ECO:0000256" key="4">
    <source>
        <dbReference type="ARBA" id="ARBA00049445"/>
    </source>
</evidence>
<comment type="catalytic activity">
    <reaction evidence="4">
        <text>hydroxyacetone + NADP(+) = methylglyoxal + NADPH + H(+)</text>
        <dbReference type="Rhea" id="RHEA:27986"/>
        <dbReference type="ChEBI" id="CHEBI:15378"/>
        <dbReference type="ChEBI" id="CHEBI:17158"/>
        <dbReference type="ChEBI" id="CHEBI:27957"/>
        <dbReference type="ChEBI" id="CHEBI:57783"/>
        <dbReference type="ChEBI" id="CHEBI:58349"/>
    </reaction>
</comment>
<dbReference type="PROSITE" id="PS00062">
    <property type="entry name" value="ALDOKETO_REDUCTASE_2"/>
    <property type="match status" value="1"/>
</dbReference>
<keyword evidence="10" id="KW-1185">Reference proteome</keyword>
<dbReference type="AlphaFoldDB" id="A0A1M5H128"/>
<reference evidence="9 10" key="1">
    <citation type="submission" date="2016-11" db="EMBL/GenBank/DDBJ databases">
        <authorList>
            <person name="Jaros S."/>
            <person name="Januszkiewicz K."/>
            <person name="Wedrychowicz H."/>
        </authorList>
    </citation>
    <scope>NUCLEOTIDE SEQUENCE [LARGE SCALE GENOMIC DNA]</scope>
    <source>
        <strain evidence="9 10">DSM 19436</strain>
    </source>
</reference>
<keyword evidence="2" id="KW-0521">NADP</keyword>
<dbReference type="Pfam" id="PF00248">
    <property type="entry name" value="Aldo_ket_red"/>
    <property type="match status" value="1"/>
</dbReference>
<sequence>MMSPVAAPSIASQGALIPAVGLGTYGLTGEAGAGAVAAAIEAGYRHIDTAISYGNEVEVGEGIRKAGVARDDIFVTTKIPSDELEESALLRAVEGSLSRLRLDRVDLLLIHWPSRSLSAAETIRALGAAKRRGLTRHIGVSNYTVSLLDEAVAASDEPIVANQCEHHPYLDQTTLRAAMARHGIAFVSYCPLGHAEALDEPLVQDIATRIGRAPAQVILRWQFQKGCVTIPKSSRPVRMRQNLDIFGFSLDDSDMAALDGLGVEGRRICDPPFAPEWDR</sequence>
<comment type="similarity">
    <text evidence="1">Belongs to the aldo/keto reductase family.</text>
</comment>
<dbReference type="InterPro" id="IPR018170">
    <property type="entry name" value="Aldo/ket_reductase_CS"/>
</dbReference>
<dbReference type="InterPro" id="IPR023210">
    <property type="entry name" value="NADP_OxRdtase_dom"/>
</dbReference>
<evidence type="ECO:0000313" key="9">
    <source>
        <dbReference type="EMBL" id="SHG09663.1"/>
    </source>
</evidence>
<evidence type="ECO:0000313" key="10">
    <source>
        <dbReference type="Proteomes" id="UP000184485"/>
    </source>
</evidence>
<evidence type="ECO:0000256" key="3">
    <source>
        <dbReference type="ARBA" id="ARBA00023002"/>
    </source>
</evidence>
<feature type="active site" description="Proton donor" evidence="5">
    <location>
        <position position="53"/>
    </location>
</feature>
<name>A0A1M5H128_9HYPH</name>
<protein>
    <submittedName>
        <fullName evidence="9">Aldo/keto reductase</fullName>
    </submittedName>
</protein>
<gene>
    <name evidence="9" type="ORF">SAMN02745157_3589</name>
</gene>
<feature type="domain" description="NADP-dependent oxidoreductase" evidence="8">
    <location>
        <begin position="21"/>
        <end position="261"/>
    </location>
</feature>
<keyword evidence="3" id="KW-0560">Oxidoreductase</keyword>
<dbReference type="GO" id="GO:0051596">
    <property type="term" value="P:methylglyoxal catabolic process"/>
    <property type="evidence" value="ECO:0007669"/>
    <property type="project" value="TreeGrafter"/>
</dbReference>
<evidence type="ECO:0000256" key="7">
    <source>
        <dbReference type="PIRSR" id="PIRSR000097-3"/>
    </source>
</evidence>
<dbReference type="PROSITE" id="PS00798">
    <property type="entry name" value="ALDOKETO_REDUCTASE_1"/>
    <property type="match status" value="1"/>
</dbReference>